<organism evidence="4 5">
    <name type="scientific">Gaetbulibacter aestuarii</name>
    <dbReference type="NCBI Taxonomy" id="1502358"/>
    <lineage>
        <taxon>Bacteria</taxon>
        <taxon>Pseudomonadati</taxon>
        <taxon>Bacteroidota</taxon>
        <taxon>Flavobacteriia</taxon>
        <taxon>Flavobacteriales</taxon>
        <taxon>Flavobacteriaceae</taxon>
        <taxon>Gaetbulibacter</taxon>
    </lineage>
</organism>
<keyword evidence="4" id="KW-0032">Aminotransferase</keyword>
<evidence type="ECO:0000256" key="1">
    <source>
        <dbReference type="ARBA" id="ARBA00022898"/>
    </source>
</evidence>
<keyword evidence="1 3" id="KW-0663">Pyridoxal phosphate</keyword>
<dbReference type="Pfam" id="PF01041">
    <property type="entry name" value="DegT_DnrJ_EryC1"/>
    <property type="match status" value="1"/>
</dbReference>
<dbReference type="GO" id="GO:0008483">
    <property type="term" value="F:transaminase activity"/>
    <property type="evidence" value="ECO:0007669"/>
    <property type="project" value="UniProtKB-KW"/>
</dbReference>
<dbReference type="SUPFAM" id="SSF53383">
    <property type="entry name" value="PLP-dependent transferases"/>
    <property type="match status" value="1"/>
</dbReference>
<dbReference type="Gene3D" id="3.90.1150.10">
    <property type="entry name" value="Aspartate Aminotransferase, domain 1"/>
    <property type="match status" value="1"/>
</dbReference>
<accession>A0ABW7MYE8</accession>
<dbReference type="InterPro" id="IPR000653">
    <property type="entry name" value="DegT/StrS_aminotransferase"/>
</dbReference>
<protein>
    <submittedName>
        <fullName evidence="4">DegT/DnrJ/EryC1/StrS family aminotransferase</fullName>
        <ecNumber evidence="4">2.6.1.-</ecNumber>
    </submittedName>
</protein>
<reference evidence="4 5" key="1">
    <citation type="submission" date="2024-02" db="EMBL/GenBank/DDBJ databases">
        <title>A Gaetbulibacter species isolated from tidal flats and genomic insights of their niches.</title>
        <authorList>
            <person name="Ye Y."/>
        </authorList>
    </citation>
    <scope>NUCLEOTIDE SEQUENCE [LARGE SCALE GENOMIC DNA]</scope>
    <source>
        <strain evidence="4 5">KYW382</strain>
    </source>
</reference>
<dbReference type="InterPro" id="IPR015422">
    <property type="entry name" value="PyrdxlP-dep_Trfase_small"/>
</dbReference>
<evidence type="ECO:0000256" key="2">
    <source>
        <dbReference type="ARBA" id="ARBA00037999"/>
    </source>
</evidence>
<name>A0ABW7MYE8_9FLAO</name>
<comment type="caution">
    <text evidence="4">The sequence shown here is derived from an EMBL/GenBank/DDBJ whole genome shotgun (WGS) entry which is preliminary data.</text>
</comment>
<dbReference type="EC" id="2.6.1.-" evidence="4"/>
<keyword evidence="4" id="KW-0808">Transferase</keyword>
<evidence type="ECO:0000313" key="5">
    <source>
        <dbReference type="Proteomes" id="UP001610100"/>
    </source>
</evidence>
<dbReference type="PANTHER" id="PTHR30244:SF36">
    <property type="entry name" value="3-OXO-GLUCOSE-6-PHOSPHATE:GLUTAMATE AMINOTRANSFERASE"/>
    <property type="match status" value="1"/>
</dbReference>
<keyword evidence="5" id="KW-1185">Reference proteome</keyword>
<dbReference type="EMBL" id="JBAWKB010000002">
    <property type="protein sequence ID" value="MFH6771864.1"/>
    <property type="molecule type" value="Genomic_DNA"/>
</dbReference>
<dbReference type="CDD" id="cd00616">
    <property type="entry name" value="AHBA_syn"/>
    <property type="match status" value="1"/>
</dbReference>
<proteinExistence type="inferred from homology"/>
<dbReference type="RefSeq" id="WP_344741075.1">
    <property type="nucleotide sequence ID" value="NZ_BAABAY010000002.1"/>
</dbReference>
<dbReference type="PANTHER" id="PTHR30244">
    <property type="entry name" value="TRANSAMINASE"/>
    <property type="match status" value="1"/>
</dbReference>
<dbReference type="Gene3D" id="3.40.640.10">
    <property type="entry name" value="Type I PLP-dependent aspartate aminotransferase-like (Major domain)"/>
    <property type="match status" value="1"/>
</dbReference>
<sequence>MIQFLDLKKINKPFEEEFKIEFEKFLNSGQYILSDAVKIFEQEFAKFCGVKFCIGTGNGLDSLHLILKAYRILGYFNEGDEIIVPANTYIATILAISHAGLKPVLVEPDSNTFNIDVKNALNAVNKKTKAVLGVHLYGQLYEVDLLETMCKEHNLLLIEDAAQAHGAVWNGIRKAGNLSDAAAFSFYPTKNLGALGDAGAITTNNEDLANVLLSLRNYGRVSNYENNFKGFNSRLDEIQALFLKVKLKGLDLQNKKRRQIAKFYLENIKSEKIILPTFKDLESHVFHLFVIKCEKRKALMRYLLENGVETQIHYLIPIHKQKAYSEFRNMDLPITSKLQKEVLSLPLHPDLKQFEMDRIVSLISGFQ</sequence>
<dbReference type="InterPro" id="IPR015421">
    <property type="entry name" value="PyrdxlP-dep_Trfase_major"/>
</dbReference>
<dbReference type="PIRSF" id="PIRSF000390">
    <property type="entry name" value="PLP_StrS"/>
    <property type="match status" value="1"/>
</dbReference>
<dbReference type="InterPro" id="IPR015424">
    <property type="entry name" value="PyrdxlP-dep_Trfase"/>
</dbReference>
<evidence type="ECO:0000256" key="3">
    <source>
        <dbReference type="RuleBase" id="RU004508"/>
    </source>
</evidence>
<gene>
    <name evidence="4" type="ORF">V8G58_07940</name>
</gene>
<evidence type="ECO:0000313" key="4">
    <source>
        <dbReference type="EMBL" id="MFH6771864.1"/>
    </source>
</evidence>
<comment type="similarity">
    <text evidence="2 3">Belongs to the DegT/DnrJ/EryC1 family.</text>
</comment>
<dbReference type="Proteomes" id="UP001610100">
    <property type="component" value="Unassembled WGS sequence"/>
</dbReference>